<dbReference type="InterPro" id="IPR049489">
    <property type="entry name" value="FabD-like_helical_ins"/>
</dbReference>
<evidence type="ECO:0000256" key="3">
    <source>
        <dbReference type="ARBA" id="ARBA00022679"/>
    </source>
</evidence>
<dbReference type="Gene3D" id="3.20.20.70">
    <property type="entry name" value="Aldolase class I"/>
    <property type="match status" value="1"/>
</dbReference>
<organism evidence="8 9">
    <name type="scientific">Spirosoma fluviale</name>
    <dbReference type="NCBI Taxonomy" id="1597977"/>
    <lineage>
        <taxon>Bacteria</taxon>
        <taxon>Pseudomonadati</taxon>
        <taxon>Bacteroidota</taxon>
        <taxon>Cytophagia</taxon>
        <taxon>Cytophagales</taxon>
        <taxon>Cytophagaceae</taxon>
        <taxon>Spirosoma</taxon>
    </lineage>
</organism>
<evidence type="ECO:0000313" key="9">
    <source>
        <dbReference type="Proteomes" id="UP000219452"/>
    </source>
</evidence>
<feature type="domain" description="Malonyl-CoA:ACP transacylase (MAT)" evidence="7">
    <location>
        <begin position="9"/>
        <end position="298"/>
    </location>
</feature>
<dbReference type="RefSeq" id="WP_097131669.1">
    <property type="nucleotide sequence ID" value="NZ_OCNH01000009.1"/>
</dbReference>
<dbReference type="PANTHER" id="PTHR42681">
    <property type="entry name" value="MALONYL-COA-ACYL CARRIER PROTEIN TRANSACYLASE, MITOCHONDRIAL"/>
    <property type="match status" value="1"/>
</dbReference>
<dbReference type="EC" id="2.3.1.39" evidence="2"/>
<evidence type="ECO:0000256" key="5">
    <source>
        <dbReference type="ARBA" id="ARBA00048462"/>
    </source>
</evidence>
<proteinExistence type="inferred from homology"/>
<dbReference type="SMART" id="SM00827">
    <property type="entry name" value="PKS_AT"/>
    <property type="match status" value="1"/>
</dbReference>
<dbReference type="Pfam" id="PF21607">
    <property type="entry name" value="FabD_helical_ins"/>
    <property type="match status" value="1"/>
</dbReference>
<evidence type="ECO:0000313" key="8">
    <source>
        <dbReference type="EMBL" id="SOD99176.1"/>
    </source>
</evidence>
<dbReference type="EMBL" id="OCNH01000009">
    <property type="protein sequence ID" value="SOD99176.1"/>
    <property type="molecule type" value="Genomic_DNA"/>
</dbReference>
<dbReference type="Pfam" id="PF00698">
    <property type="entry name" value="Acyl_transf_1"/>
    <property type="match status" value="1"/>
</dbReference>
<dbReference type="OrthoDB" id="9805460at2"/>
<dbReference type="SUPFAM" id="SSF52151">
    <property type="entry name" value="FabD/lysophospholipase-like"/>
    <property type="match status" value="1"/>
</dbReference>
<dbReference type="InterPro" id="IPR013785">
    <property type="entry name" value="Aldolase_TIM"/>
</dbReference>
<dbReference type="Proteomes" id="UP000219452">
    <property type="component" value="Unassembled WGS sequence"/>
</dbReference>
<sequence length="782" mass="86610">MATSSTAFVFPGQGSQRIGMGKDVFGRFPTLTSMADNVLGFSVKDLCLNEKNSSLLNQTQYTQPALYVVNALHYYAMIEDKGKLPQFVAGHSLGEYNALLAADVFDFEVGLQLVKKRGELMAQARSGGMAAVIGLDVETVRSILTKHRLESIDIANYNAQQQIVIAGETATIEQASDIFRTEGCENYIPLMVSGAFHSRLMKTARDEFRNYVKQFQFRTPELPVIANVTAAPYPDDTVGVGRLLSQQIVSSVRWAESIWYLRQQGVKSFQEVGESTVLSNLIAKIDAGGIVKPLVPDTQLRDLATARPALVAADHNGSRNGSLVNGKHHSSSTNGKQYPPSTNNNQLLTPSGTKGIRRFVDDYQLKYPYVAGGIGYGISSRQMVESMTKGGMLGFLDIADRPLADVENDLRTLAYTCGKESARYGCTISQGLSDELTIDKLFGLLRAYNIQVIETHDDPQITEKLVEYRLQAFDQRGEAINRLLIKTGNPVVLEEIMKPISETILLKLQQRGKLTKEQVERGRRIALASDVCVLADPGGLTSHGSPFVLFPHALMLREQFTRQYRYEQPIHVGLGGGIGSPLAVQMAFAMGADFVHTTSVNLCTIESGLHAYTKQLLQEISVEDTGYAPCSDFLFNPNKKIQVVKKGVLFPARANKLYELFKQHAAISEIDPRVIVQLEEKFYQKSLAGVWEDIVKKRQGTPDLISKALQNSKYYMYLLFQEYFHLSAEWAVKGDGTYLLNFQIPCGAELGALNRQLQNTPMQAWSGRNIGEVAQWLLSKSK</sequence>
<feature type="region of interest" description="Disordered" evidence="6">
    <location>
        <begin position="314"/>
        <end position="350"/>
    </location>
</feature>
<dbReference type="FunFam" id="3.30.70.250:FF:000001">
    <property type="entry name" value="Malonyl CoA-acyl carrier protein transacylase"/>
    <property type="match status" value="1"/>
</dbReference>
<comment type="catalytic activity">
    <reaction evidence="5">
        <text>holo-[ACP] + malonyl-CoA = malonyl-[ACP] + CoA</text>
        <dbReference type="Rhea" id="RHEA:41792"/>
        <dbReference type="Rhea" id="RHEA-COMP:9623"/>
        <dbReference type="Rhea" id="RHEA-COMP:9685"/>
        <dbReference type="ChEBI" id="CHEBI:57287"/>
        <dbReference type="ChEBI" id="CHEBI:57384"/>
        <dbReference type="ChEBI" id="CHEBI:64479"/>
        <dbReference type="ChEBI" id="CHEBI:78449"/>
        <dbReference type="EC" id="2.3.1.39"/>
    </reaction>
</comment>
<dbReference type="AlphaFoldDB" id="A0A286GVG7"/>
<evidence type="ECO:0000256" key="6">
    <source>
        <dbReference type="SAM" id="MobiDB-lite"/>
    </source>
</evidence>
<dbReference type="NCBIfam" id="TIGR00128">
    <property type="entry name" value="fabD"/>
    <property type="match status" value="1"/>
</dbReference>
<dbReference type="Gene3D" id="3.30.70.250">
    <property type="entry name" value="Malonyl-CoA ACP transacylase, ACP-binding"/>
    <property type="match status" value="1"/>
</dbReference>
<dbReference type="InterPro" id="IPR014043">
    <property type="entry name" value="Acyl_transferase_dom"/>
</dbReference>
<evidence type="ECO:0000256" key="2">
    <source>
        <dbReference type="ARBA" id="ARBA00013258"/>
    </source>
</evidence>
<dbReference type="Gene3D" id="3.40.366.10">
    <property type="entry name" value="Malonyl-Coenzyme A Acyl Carrier Protein, domain 2"/>
    <property type="match status" value="1"/>
</dbReference>
<dbReference type="GO" id="GO:0005829">
    <property type="term" value="C:cytosol"/>
    <property type="evidence" value="ECO:0007669"/>
    <property type="project" value="TreeGrafter"/>
</dbReference>
<dbReference type="InterPro" id="IPR004410">
    <property type="entry name" value="Malonyl_CoA-ACP_transAc_FabD"/>
</dbReference>
<dbReference type="InterPro" id="IPR050858">
    <property type="entry name" value="Mal-CoA-ACP_Trans/PKS_FabD"/>
</dbReference>
<evidence type="ECO:0000256" key="1">
    <source>
        <dbReference type="ARBA" id="ARBA00008217"/>
    </source>
</evidence>
<feature type="compositionally biased region" description="Polar residues" evidence="6">
    <location>
        <begin position="331"/>
        <end position="350"/>
    </location>
</feature>
<dbReference type="PANTHER" id="PTHR42681:SF1">
    <property type="entry name" value="MALONYL-COA-ACYL CARRIER PROTEIN TRANSACYLASE, MITOCHONDRIAL"/>
    <property type="match status" value="1"/>
</dbReference>
<keyword evidence="9" id="KW-1185">Reference proteome</keyword>
<evidence type="ECO:0000259" key="7">
    <source>
        <dbReference type="SMART" id="SM00827"/>
    </source>
</evidence>
<protein>
    <recommendedName>
        <fullName evidence="2">[acyl-carrier-protein] S-malonyltransferase</fullName>
        <ecNumber evidence="2">2.3.1.39</ecNumber>
    </recommendedName>
</protein>
<name>A0A286GVG7_9BACT</name>
<reference evidence="9" key="1">
    <citation type="submission" date="2017-09" db="EMBL/GenBank/DDBJ databases">
        <authorList>
            <person name="Varghese N."/>
            <person name="Submissions S."/>
        </authorList>
    </citation>
    <scope>NUCLEOTIDE SEQUENCE [LARGE SCALE GENOMIC DNA]</scope>
    <source>
        <strain evidence="9">DSM 29961</strain>
    </source>
</reference>
<keyword evidence="3 8" id="KW-0808">Transferase</keyword>
<dbReference type="GO" id="GO:0006633">
    <property type="term" value="P:fatty acid biosynthetic process"/>
    <property type="evidence" value="ECO:0007669"/>
    <property type="project" value="TreeGrafter"/>
</dbReference>
<gene>
    <name evidence="8" type="ORF">SAMN06269250_6302</name>
</gene>
<keyword evidence="4 8" id="KW-0012">Acyltransferase</keyword>
<comment type="similarity">
    <text evidence="1">Belongs to the FabD family.</text>
</comment>
<dbReference type="SUPFAM" id="SSF55048">
    <property type="entry name" value="Probable ACP-binding domain of malonyl-CoA ACP transacylase"/>
    <property type="match status" value="1"/>
</dbReference>
<dbReference type="SUPFAM" id="SSF51412">
    <property type="entry name" value="Inosine monophosphate dehydrogenase (IMPDH)"/>
    <property type="match status" value="1"/>
</dbReference>
<evidence type="ECO:0000256" key="4">
    <source>
        <dbReference type="ARBA" id="ARBA00023315"/>
    </source>
</evidence>
<dbReference type="InterPro" id="IPR001227">
    <property type="entry name" value="Ac_transferase_dom_sf"/>
</dbReference>
<dbReference type="InterPro" id="IPR016036">
    <property type="entry name" value="Malonyl_transacylase_ACP-bd"/>
</dbReference>
<dbReference type="GO" id="GO:0004314">
    <property type="term" value="F:[acyl-carrier-protein] S-malonyltransferase activity"/>
    <property type="evidence" value="ECO:0007669"/>
    <property type="project" value="UniProtKB-EC"/>
</dbReference>
<dbReference type="InterPro" id="IPR016035">
    <property type="entry name" value="Acyl_Trfase/lysoPLipase"/>
</dbReference>
<accession>A0A286GVG7</accession>